<dbReference type="Gene3D" id="3.30.70.270">
    <property type="match status" value="1"/>
</dbReference>
<dbReference type="GeneID" id="104704537"/>
<protein>
    <submittedName>
        <fullName evidence="3">Uncharacterized protein LOC104704537</fullName>
    </submittedName>
</protein>
<dbReference type="PANTHER" id="PTHR34072">
    <property type="entry name" value="ENZYMATIC POLYPROTEIN-RELATED"/>
    <property type="match status" value="1"/>
</dbReference>
<reference evidence="2" key="1">
    <citation type="journal article" date="2014" name="Nat. Commun.">
        <title>The emerging biofuel crop Camelina sativa retains a highly undifferentiated hexaploid genome structure.</title>
        <authorList>
            <person name="Kagale S."/>
            <person name="Koh C."/>
            <person name="Nixon J."/>
            <person name="Bollina V."/>
            <person name="Clarke W.E."/>
            <person name="Tuteja R."/>
            <person name="Spillane C."/>
            <person name="Robinson S.J."/>
            <person name="Links M.G."/>
            <person name="Clarke C."/>
            <person name="Higgins E.E."/>
            <person name="Huebert T."/>
            <person name="Sharpe A.G."/>
            <person name="Parkin I.A."/>
        </authorList>
    </citation>
    <scope>NUCLEOTIDE SEQUENCE [LARGE SCALE GENOMIC DNA]</scope>
    <source>
        <strain evidence="2">cv. DH55</strain>
    </source>
</reference>
<reference evidence="3" key="2">
    <citation type="submission" date="2025-08" db="UniProtKB">
        <authorList>
            <consortium name="RefSeq"/>
        </authorList>
    </citation>
    <scope>IDENTIFICATION</scope>
    <source>
        <tissue evidence="3">Leaf</tissue>
    </source>
</reference>
<dbReference type="InterPro" id="IPR041577">
    <property type="entry name" value="RT_RNaseH_2"/>
</dbReference>
<dbReference type="Proteomes" id="UP000694864">
    <property type="component" value="Chromosome 7"/>
</dbReference>
<dbReference type="PANTHER" id="PTHR34072:SF52">
    <property type="entry name" value="RIBONUCLEASE H"/>
    <property type="match status" value="1"/>
</dbReference>
<accession>A0ABM1Q757</accession>
<dbReference type="RefSeq" id="XP_019082595.1">
    <property type="nucleotide sequence ID" value="XM_019227050.1"/>
</dbReference>
<sequence length="166" mass="18312">MTKLIGKGVPFVCSPECEVSFASLKQMLTTTPVLALPEQNEPYVVYTYASRVGLGCGLMQQGKVIAYASFQLQKHNANYPTHDLEMAAVVFAPELNLRQRRRMELLAEYDQEIAYHPGKANLVADALSRKRAASAHENDMDALVGEIGALRLCDITHEPLGLEASY</sequence>
<dbReference type="Pfam" id="PF17919">
    <property type="entry name" value="RT_RNaseH_2"/>
    <property type="match status" value="1"/>
</dbReference>
<evidence type="ECO:0000259" key="1">
    <source>
        <dbReference type="Pfam" id="PF17919"/>
    </source>
</evidence>
<proteinExistence type="predicted"/>
<gene>
    <name evidence="3" type="primary">LOC104704537</name>
</gene>
<organism evidence="2 3">
    <name type="scientific">Camelina sativa</name>
    <name type="common">False flax</name>
    <name type="synonym">Myagrum sativum</name>
    <dbReference type="NCBI Taxonomy" id="90675"/>
    <lineage>
        <taxon>Eukaryota</taxon>
        <taxon>Viridiplantae</taxon>
        <taxon>Streptophyta</taxon>
        <taxon>Embryophyta</taxon>
        <taxon>Tracheophyta</taxon>
        <taxon>Spermatophyta</taxon>
        <taxon>Magnoliopsida</taxon>
        <taxon>eudicotyledons</taxon>
        <taxon>Gunneridae</taxon>
        <taxon>Pentapetalae</taxon>
        <taxon>rosids</taxon>
        <taxon>malvids</taxon>
        <taxon>Brassicales</taxon>
        <taxon>Brassicaceae</taxon>
        <taxon>Camelineae</taxon>
        <taxon>Camelina</taxon>
    </lineage>
</organism>
<dbReference type="InterPro" id="IPR043128">
    <property type="entry name" value="Rev_trsase/Diguanyl_cyclase"/>
</dbReference>
<feature type="domain" description="Reverse transcriptase/retrotransposon-derived protein RNase H-like" evidence="1">
    <location>
        <begin position="15"/>
        <end position="92"/>
    </location>
</feature>
<keyword evidence="2" id="KW-1185">Reference proteome</keyword>
<evidence type="ECO:0000313" key="2">
    <source>
        <dbReference type="Proteomes" id="UP000694864"/>
    </source>
</evidence>
<evidence type="ECO:0000313" key="3">
    <source>
        <dbReference type="RefSeq" id="XP_019082595.1"/>
    </source>
</evidence>
<dbReference type="SUPFAM" id="SSF56672">
    <property type="entry name" value="DNA/RNA polymerases"/>
    <property type="match status" value="1"/>
</dbReference>
<name>A0ABM1Q757_CAMSA</name>
<dbReference type="InterPro" id="IPR043502">
    <property type="entry name" value="DNA/RNA_pol_sf"/>
</dbReference>